<evidence type="ECO:0000256" key="5">
    <source>
        <dbReference type="ARBA" id="ARBA00023098"/>
    </source>
</evidence>
<comment type="function">
    <text evidence="10">Catalyzes the reversible formation of acyl-phosphate (acyl-PO(4)) from acyl-[acyl-carrier-protein] (acyl-ACP). This enzyme utilizes acyl-ACP as fatty acyl donor, but not acyl-CoA.</text>
</comment>
<dbReference type="HAMAP" id="MF_00019">
    <property type="entry name" value="PlsX"/>
    <property type="match status" value="1"/>
</dbReference>
<evidence type="ECO:0000256" key="2">
    <source>
        <dbReference type="ARBA" id="ARBA00022490"/>
    </source>
</evidence>
<keyword evidence="2 10" id="KW-0963">Cytoplasm</keyword>
<keyword evidence="7 10" id="KW-1208">Phospholipid metabolism</keyword>
<gene>
    <name evidence="10" type="primary">plsX</name>
    <name evidence="11" type="ORF">J2S11_003266</name>
</gene>
<evidence type="ECO:0000256" key="7">
    <source>
        <dbReference type="ARBA" id="ARBA00023264"/>
    </source>
</evidence>
<evidence type="ECO:0000256" key="4">
    <source>
        <dbReference type="ARBA" id="ARBA00022679"/>
    </source>
</evidence>
<evidence type="ECO:0000313" key="11">
    <source>
        <dbReference type="EMBL" id="MDQ0167341.1"/>
    </source>
</evidence>
<evidence type="ECO:0000256" key="9">
    <source>
        <dbReference type="ARBA" id="ARBA00046608"/>
    </source>
</evidence>
<dbReference type="SUPFAM" id="SSF53659">
    <property type="entry name" value="Isocitrate/Isopropylmalate dehydrogenase-like"/>
    <property type="match status" value="1"/>
</dbReference>
<comment type="subunit">
    <text evidence="9 10">Homodimer. Probably interacts with PlsY.</text>
</comment>
<evidence type="ECO:0000256" key="1">
    <source>
        <dbReference type="ARBA" id="ARBA00001232"/>
    </source>
</evidence>
<keyword evidence="12" id="KW-1185">Reference proteome</keyword>
<evidence type="ECO:0000313" key="12">
    <source>
        <dbReference type="Proteomes" id="UP001235840"/>
    </source>
</evidence>
<comment type="similarity">
    <text evidence="10">Belongs to the PlsX family.</text>
</comment>
<keyword evidence="3 10" id="KW-0444">Lipid biosynthesis</keyword>
<comment type="pathway">
    <text evidence="10">Lipid metabolism; phospholipid metabolism.</text>
</comment>
<evidence type="ECO:0000256" key="10">
    <source>
        <dbReference type="HAMAP-Rule" id="MF_00019"/>
    </source>
</evidence>
<name>A0ABT9W267_9BACI</name>
<keyword evidence="6 10" id="KW-0594">Phospholipid biosynthesis</keyword>
<dbReference type="PANTHER" id="PTHR30100:SF1">
    <property type="entry name" value="PHOSPHATE ACYLTRANSFERASE"/>
    <property type="match status" value="1"/>
</dbReference>
<comment type="subcellular location">
    <subcellularLocation>
        <location evidence="10">Cytoplasm</location>
    </subcellularLocation>
    <text evidence="10">Associated with the membrane possibly through PlsY.</text>
</comment>
<keyword evidence="11" id="KW-0012">Acyltransferase</keyword>
<dbReference type="PANTHER" id="PTHR30100">
    <property type="entry name" value="FATTY ACID/PHOSPHOLIPID SYNTHESIS PROTEIN PLSX"/>
    <property type="match status" value="1"/>
</dbReference>
<dbReference type="Proteomes" id="UP001235840">
    <property type="component" value="Unassembled WGS sequence"/>
</dbReference>
<protein>
    <recommendedName>
        <fullName evidence="8 10">Phosphate acyltransferase</fullName>
        <ecNumber evidence="8 10">2.3.1.274</ecNumber>
    </recommendedName>
    <alternativeName>
        <fullName evidence="10">Acyl-ACP phosphotransacylase</fullName>
    </alternativeName>
    <alternativeName>
        <fullName evidence="10">Acyl-[acyl-carrier-protein]--phosphate acyltransferase</fullName>
    </alternativeName>
    <alternativeName>
        <fullName evidence="10">Phosphate-acyl-ACP acyltransferase</fullName>
    </alternativeName>
</protein>
<dbReference type="Gene3D" id="3.40.718.10">
    <property type="entry name" value="Isopropylmalate Dehydrogenase"/>
    <property type="match status" value="1"/>
</dbReference>
<dbReference type="InterPro" id="IPR012281">
    <property type="entry name" value="Phospholipid_synth_PlsX-like"/>
</dbReference>
<keyword evidence="5 10" id="KW-0443">Lipid metabolism</keyword>
<dbReference type="NCBIfam" id="TIGR00182">
    <property type="entry name" value="plsX"/>
    <property type="match status" value="1"/>
</dbReference>
<dbReference type="PIRSF" id="PIRSF002465">
    <property type="entry name" value="Phsphlp_syn_PlsX"/>
    <property type="match status" value="1"/>
</dbReference>
<dbReference type="EMBL" id="JAUSTY010000015">
    <property type="protein sequence ID" value="MDQ0167341.1"/>
    <property type="molecule type" value="Genomic_DNA"/>
</dbReference>
<dbReference type="GO" id="GO:0004366">
    <property type="term" value="F:glycerol-3-phosphate O-acyltransferase activity"/>
    <property type="evidence" value="ECO:0007669"/>
    <property type="project" value="UniProtKB-EC"/>
</dbReference>
<dbReference type="InterPro" id="IPR003664">
    <property type="entry name" value="FA_synthesis"/>
</dbReference>
<reference evidence="11 12" key="1">
    <citation type="submission" date="2023-07" db="EMBL/GenBank/DDBJ databases">
        <title>Genomic Encyclopedia of Type Strains, Phase IV (KMG-IV): sequencing the most valuable type-strain genomes for metagenomic binning, comparative biology and taxonomic classification.</title>
        <authorList>
            <person name="Goeker M."/>
        </authorList>
    </citation>
    <scope>NUCLEOTIDE SEQUENCE [LARGE SCALE GENOMIC DNA]</scope>
    <source>
        <strain evidence="11 12">DSM 12751</strain>
    </source>
</reference>
<accession>A0ABT9W267</accession>
<organism evidence="11 12">
    <name type="scientific">Caldalkalibacillus horti</name>
    <dbReference type="NCBI Taxonomy" id="77523"/>
    <lineage>
        <taxon>Bacteria</taxon>
        <taxon>Bacillati</taxon>
        <taxon>Bacillota</taxon>
        <taxon>Bacilli</taxon>
        <taxon>Bacillales</taxon>
        <taxon>Bacillaceae</taxon>
        <taxon>Caldalkalibacillus</taxon>
    </lineage>
</organism>
<sequence length="348" mass="37403">MIIKEPKIKELAATMKIALDAMGGDHAPKSIVDGALLALEEFKDIELVLVGKEQEILAHLPESTDRSRVQIVHTEEVIETDEEPVKAVRRKKDSSLVTATRLVKEKEVQACISAGNTGAYMTAGLLVTGRIKGIERPALATYFPTVSGKFCLVLDVGANLEAKPSHLLQYAQMGLIYAENVMGISNPKVGLLNVGTEDGKGNDLSKQTFALLKDHIPQFHGNVEARDVPFGVTDVVVCDGFSGNVLLKTAEGTGGAIFAMLKEELTKNLANKLATLVLKSSFKKIKKSMDYAEYGGVPLLGLAGGCIKAHGSSEGYAIKNAIAQAREFIQQDVLEAIQSAVQKESEEQ</sequence>
<evidence type="ECO:0000256" key="3">
    <source>
        <dbReference type="ARBA" id="ARBA00022516"/>
    </source>
</evidence>
<comment type="catalytic activity">
    <reaction evidence="1 10">
        <text>a fatty acyl-[ACP] + phosphate = an acyl phosphate + holo-[ACP]</text>
        <dbReference type="Rhea" id="RHEA:42292"/>
        <dbReference type="Rhea" id="RHEA-COMP:9685"/>
        <dbReference type="Rhea" id="RHEA-COMP:14125"/>
        <dbReference type="ChEBI" id="CHEBI:43474"/>
        <dbReference type="ChEBI" id="CHEBI:59918"/>
        <dbReference type="ChEBI" id="CHEBI:64479"/>
        <dbReference type="ChEBI" id="CHEBI:138651"/>
        <dbReference type="EC" id="2.3.1.274"/>
    </reaction>
</comment>
<keyword evidence="4 10" id="KW-0808">Transferase</keyword>
<comment type="caution">
    <text evidence="11">The sequence shown here is derived from an EMBL/GenBank/DDBJ whole genome shotgun (WGS) entry which is preliminary data.</text>
</comment>
<dbReference type="Pfam" id="PF02504">
    <property type="entry name" value="FA_synthesis"/>
    <property type="match status" value="1"/>
</dbReference>
<proteinExistence type="inferred from homology"/>
<dbReference type="EC" id="2.3.1.274" evidence="8 10"/>
<evidence type="ECO:0000256" key="8">
    <source>
        <dbReference type="ARBA" id="ARBA00024069"/>
    </source>
</evidence>
<evidence type="ECO:0000256" key="6">
    <source>
        <dbReference type="ARBA" id="ARBA00023209"/>
    </source>
</evidence>